<accession>A0ABU0SD02</accession>
<keyword evidence="1" id="KW-0809">Transit peptide</keyword>
<dbReference type="SUPFAM" id="SSF103025">
    <property type="entry name" value="Folate-binding domain"/>
    <property type="match status" value="1"/>
</dbReference>
<evidence type="ECO:0000313" key="4">
    <source>
        <dbReference type="Proteomes" id="UP001237780"/>
    </source>
</evidence>
<dbReference type="EMBL" id="JAUSZT010000003">
    <property type="protein sequence ID" value="MDQ0998643.1"/>
    <property type="molecule type" value="Genomic_DNA"/>
</dbReference>
<name>A0ABU0SD02_9HYPH</name>
<dbReference type="NCBIfam" id="TIGR03317">
    <property type="entry name" value="ygfZ_signature"/>
    <property type="match status" value="1"/>
</dbReference>
<dbReference type="PANTHER" id="PTHR22602">
    <property type="entry name" value="TRANSFERASE CAF17, MITOCHONDRIAL-RELATED"/>
    <property type="match status" value="1"/>
</dbReference>
<proteinExistence type="predicted"/>
<dbReference type="InterPro" id="IPR045179">
    <property type="entry name" value="YgfZ/GcvT"/>
</dbReference>
<sequence length="282" mass="30516">MPSALLNGRAILNVTGEEAESFLQNLITTDLDNLQRGKLRPGALLSPQGKIMFEFLISRSADGLRLDILQSVIDDFAKRLSLYKLRAKVQISIDSESLVAVSWGSESSVSESDSTVRDERFPGDLNVCRHNGDTAINGDADAWTRLRIAHGVAEAPIDYALGDAFPHDINFDQINGVSFKKGCFIGQEVVSRMQHRGTARRRILIVDSPVDLPPTGTSITANGRELGTLGSAAGRSGLALVRIDRVKDAIDSETPILAGDIAIDLAIPPEHRFTFPVTAQEA</sequence>
<dbReference type="InterPro" id="IPR027266">
    <property type="entry name" value="TrmE/GcvT-like"/>
</dbReference>
<dbReference type="InterPro" id="IPR017703">
    <property type="entry name" value="YgfZ/GCV_T_CS"/>
</dbReference>
<comment type="caution">
    <text evidence="3">The sequence shown here is derived from an EMBL/GenBank/DDBJ whole genome shotgun (WGS) entry which is preliminary data.</text>
</comment>
<feature type="domain" description="CAF17 C-terminal" evidence="2">
    <location>
        <begin position="200"/>
        <end position="269"/>
    </location>
</feature>
<dbReference type="PANTHER" id="PTHR22602:SF0">
    <property type="entry name" value="TRANSFERASE CAF17, MITOCHONDRIAL-RELATED"/>
    <property type="match status" value="1"/>
</dbReference>
<evidence type="ECO:0000313" key="3">
    <source>
        <dbReference type="EMBL" id="MDQ0998643.1"/>
    </source>
</evidence>
<evidence type="ECO:0000256" key="1">
    <source>
        <dbReference type="ARBA" id="ARBA00022946"/>
    </source>
</evidence>
<protein>
    <submittedName>
        <fullName evidence="3">Folate-binding protein YgfZ</fullName>
    </submittedName>
</protein>
<dbReference type="Pfam" id="PF25455">
    <property type="entry name" value="Beta-barrel_CAF17_C"/>
    <property type="match status" value="1"/>
</dbReference>
<keyword evidence="4" id="KW-1185">Reference proteome</keyword>
<evidence type="ECO:0000259" key="2">
    <source>
        <dbReference type="Pfam" id="PF25455"/>
    </source>
</evidence>
<gene>
    <name evidence="3" type="ORF">QFZ34_003825</name>
</gene>
<reference evidence="3 4" key="1">
    <citation type="submission" date="2023-07" db="EMBL/GenBank/DDBJ databases">
        <title>Comparative genomics of wheat-associated soil bacteria to identify genetic determinants of phenazine resistance.</title>
        <authorList>
            <person name="Mouncey N."/>
        </authorList>
    </citation>
    <scope>NUCLEOTIDE SEQUENCE [LARGE SCALE GENOMIC DNA]</scope>
    <source>
        <strain evidence="3 4">W4I11</strain>
    </source>
</reference>
<dbReference type="Gene3D" id="3.30.1360.120">
    <property type="entry name" value="Probable tRNA modification gtpase trme, domain 1"/>
    <property type="match status" value="2"/>
</dbReference>
<organism evidence="3 4">
    <name type="scientific">Phyllobacterium ifriqiyense</name>
    <dbReference type="NCBI Taxonomy" id="314238"/>
    <lineage>
        <taxon>Bacteria</taxon>
        <taxon>Pseudomonadati</taxon>
        <taxon>Pseudomonadota</taxon>
        <taxon>Alphaproteobacteria</taxon>
        <taxon>Hyphomicrobiales</taxon>
        <taxon>Phyllobacteriaceae</taxon>
        <taxon>Phyllobacterium</taxon>
    </lineage>
</organism>
<dbReference type="RefSeq" id="WP_307283894.1">
    <property type="nucleotide sequence ID" value="NZ_JAUSZT010000003.1"/>
</dbReference>
<dbReference type="Proteomes" id="UP001237780">
    <property type="component" value="Unassembled WGS sequence"/>
</dbReference>
<dbReference type="InterPro" id="IPR057460">
    <property type="entry name" value="CAF17_C"/>
</dbReference>